<evidence type="ECO:0000259" key="8">
    <source>
        <dbReference type="Pfam" id="PF05433"/>
    </source>
</evidence>
<evidence type="ECO:0000313" key="10">
    <source>
        <dbReference type="Proteomes" id="UP000215633"/>
    </source>
</evidence>
<keyword evidence="5" id="KW-0449">Lipoprotein</keyword>
<dbReference type="PANTHER" id="PTHR35603">
    <property type="match status" value="1"/>
</dbReference>
<dbReference type="InterPro" id="IPR008816">
    <property type="entry name" value="Gly_zipper_2TM_dom"/>
</dbReference>
<sequence length="226" mass="22855">MNSPASPGASPRRGLHPLVATAAVSVIVLCAVAVAALVGWLPTPWAESSGQAPLHEAQVQAAQEAQQAQQAQQSQDGAAQAPADSAPPAAARPAPAKVASAPKAPAKPAACATCGVVETIRPIQVPVQNNGHNLVGTVAGGVVGGVVGHQFGGGSGKDALTVLGAVGGALAGREIERNIRQQQTVTHYEMIVRMNDGSARTFRSAQPFAYASGDHVRVENGQVLPR</sequence>
<dbReference type="PANTHER" id="PTHR35603:SF1">
    <property type="entry name" value="OUTER MEMBRANE LIPOPROTEIN SLYB"/>
    <property type="match status" value="1"/>
</dbReference>
<evidence type="ECO:0000256" key="2">
    <source>
        <dbReference type="ARBA" id="ARBA00022729"/>
    </source>
</evidence>
<dbReference type="GO" id="GO:0009279">
    <property type="term" value="C:cell outer membrane"/>
    <property type="evidence" value="ECO:0007669"/>
    <property type="project" value="UniProtKB-SubCell"/>
</dbReference>
<evidence type="ECO:0000256" key="4">
    <source>
        <dbReference type="ARBA" id="ARBA00023139"/>
    </source>
</evidence>
<dbReference type="InterPro" id="IPR051407">
    <property type="entry name" value="Bact_OM_lipoprot/Surf_antigen"/>
</dbReference>
<keyword evidence="7" id="KW-1133">Transmembrane helix</keyword>
<keyword evidence="10" id="KW-1185">Reference proteome</keyword>
<evidence type="ECO:0000313" key="9">
    <source>
        <dbReference type="EMBL" id="OZI82480.1"/>
    </source>
</evidence>
<comment type="caution">
    <text evidence="9">The sequence shown here is derived from an EMBL/GenBank/DDBJ whole genome shotgun (WGS) entry which is preliminary data.</text>
</comment>
<keyword evidence="4" id="KW-0564">Palmitate</keyword>
<evidence type="ECO:0000256" key="7">
    <source>
        <dbReference type="SAM" id="Phobius"/>
    </source>
</evidence>
<reference evidence="10" key="1">
    <citation type="submission" date="2017-05" db="EMBL/GenBank/DDBJ databases">
        <title>Complete and WGS of Bordetella genogroups.</title>
        <authorList>
            <person name="Spilker T."/>
            <person name="Lipuma J."/>
        </authorList>
    </citation>
    <scope>NUCLEOTIDE SEQUENCE [LARGE SCALE GENOMIC DNA]</scope>
    <source>
        <strain evidence="10">AU8256</strain>
    </source>
</reference>
<accession>A0A261W973</accession>
<evidence type="ECO:0000256" key="1">
    <source>
        <dbReference type="ARBA" id="ARBA00004459"/>
    </source>
</evidence>
<dbReference type="Pfam" id="PF05433">
    <property type="entry name" value="Rick_17kDa_Anti"/>
    <property type="match status" value="1"/>
</dbReference>
<evidence type="ECO:0000256" key="5">
    <source>
        <dbReference type="ARBA" id="ARBA00023288"/>
    </source>
</evidence>
<proteinExistence type="predicted"/>
<gene>
    <name evidence="9" type="ORF">CAL24_00955</name>
</gene>
<evidence type="ECO:0000256" key="6">
    <source>
        <dbReference type="SAM" id="MobiDB-lite"/>
    </source>
</evidence>
<organism evidence="9 10">
    <name type="scientific">Bordetella genomosp. 2</name>
    <dbReference type="NCBI Taxonomy" id="1983456"/>
    <lineage>
        <taxon>Bacteria</taxon>
        <taxon>Pseudomonadati</taxon>
        <taxon>Pseudomonadota</taxon>
        <taxon>Betaproteobacteria</taxon>
        <taxon>Burkholderiales</taxon>
        <taxon>Alcaligenaceae</taxon>
        <taxon>Bordetella</taxon>
    </lineage>
</organism>
<keyword evidence="2" id="KW-0732">Signal</keyword>
<protein>
    <recommendedName>
        <fullName evidence="8">Glycine zipper 2TM domain-containing protein</fullName>
    </recommendedName>
</protein>
<feature type="domain" description="Glycine zipper 2TM" evidence="8">
    <location>
        <begin position="135"/>
        <end position="176"/>
    </location>
</feature>
<feature type="transmembrane region" description="Helical" evidence="7">
    <location>
        <begin position="20"/>
        <end position="41"/>
    </location>
</feature>
<keyword evidence="3 7" id="KW-0472">Membrane</keyword>
<name>A0A261W973_9BORD</name>
<feature type="compositionally biased region" description="Low complexity" evidence="6">
    <location>
        <begin position="57"/>
        <end position="103"/>
    </location>
</feature>
<keyword evidence="7" id="KW-0812">Transmembrane</keyword>
<dbReference type="Proteomes" id="UP000215633">
    <property type="component" value="Unassembled WGS sequence"/>
</dbReference>
<dbReference type="RefSeq" id="WP_028353693.1">
    <property type="nucleotide sequence ID" value="NZ_NEVT01000002.1"/>
</dbReference>
<comment type="subcellular location">
    <subcellularLocation>
        <location evidence="1">Cell outer membrane</location>
        <topology evidence="1">Lipid-anchor</topology>
    </subcellularLocation>
</comment>
<dbReference type="AlphaFoldDB" id="A0A261W973"/>
<evidence type="ECO:0000256" key="3">
    <source>
        <dbReference type="ARBA" id="ARBA00023136"/>
    </source>
</evidence>
<dbReference type="EMBL" id="NEVT01000002">
    <property type="protein sequence ID" value="OZI82480.1"/>
    <property type="molecule type" value="Genomic_DNA"/>
</dbReference>
<feature type="region of interest" description="Disordered" evidence="6">
    <location>
        <begin position="47"/>
        <end position="103"/>
    </location>
</feature>